<gene>
    <name evidence="17" type="ORF">BN1211_4396</name>
    <name evidence="18" type="ORF">CYBJADRAFT_130426</name>
</gene>
<evidence type="ECO:0000256" key="5">
    <source>
        <dbReference type="ARBA" id="ARBA00022554"/>
    </source>
</evidence>
<dbReference type="GO" id="GO:0042592">
    <property type="term" value="P:homeostatic process"/>
    <property type="evidence" value="ECO:0007669"/>
    <property type="project" value="UniProtKB-ARBA"/>
</dbReference>
<organism evidence="17 19">
    <name type="scientific">Cyberlindnera jadinii (strain ATCC 18201 / CBS 1600 / BCRC 20928 / JCM 3617 / NBRC 0987 / NRRL Y-1542)</name>
    <name type="common">Torula yeast</name>
    <name type="synonym">Candida utilis</name>
    <dbReference type="NCBI Taxonomy" id="983966"/>
    <lineage>
        <taxon>Eukaryota</taxon>
        <taxon>Fungi</taxon>
        <taxon>Dikarya</taxon>
        <taxon>Ascomycota</taxon>
        <taxon>Saccharomycotina</taxon>
        <taxon>Saccharomycetes</taxon>
        <taxon>Phaffomycetales</taxon>
        <taxon>Phaffomycetaceae</taxon>
        <taxon>Cyberlindnera</taxon>
    </lineage>
</organism>
<feature type="transmembrane region" description="Helical" evidence="14">
    <location>
        <begin position="108"/>
        <end position="129"/>
    </location>
</feature>
<evidence type="ECO:0008006" key="21">
    <source>
        <dbReference type="Google" id="ProtNLM"/>
    </source>
</evidence>
<name>A0A0H5C6S8_CYBJN</name>
<comment type="function">
    <text evidence="13">Cooperates for the ATP-dependent vacuolar transport of bilirubin and glutathione conjugates.</text>
</comment>
<feature type="transmembrane region" description="Helical" evidence="14">
    <location>
        <begin position="172"/>
        <end position="192"/>
    </location>
</feature>
<dbReference type="OMA" id="SIWISKW"/>
<dbReference type="PANTHER" id="PTHR24223">
    <property type="entry name" value="ATP-BINDING CASSETTE SUB-FAMILY C"/>
    <property type="match status" value="1"/>
</dbReference>
<keyword evidence="9" id="KW-0067">ATP-binding</keyword>
<dbReference type="SUPFAM" id="SSF90123">
    <property type="entry name" value="ABC transporter transmembrane region"/>
    <property type="match status" value="2"/>
</dbReference>
<dbReference type="CDD" id="cd03250">
    <property type="entry name" value="ABCC_MRP_domain1"/>
    <property type="match status" value="1"/>
</dbReference>
<evidence type="ECO:0000256" key="7">
    <source>
        <dbReference type="ARBA" id="ARBA00022737"/>
    </source>
</evidence>
<feature type="domain" description="ABC transmembrane type-1" evidence="16">
    <location>
        <begin position="947"/>
        <end position="1229"/>
    </location>
</feature>
<feature type="transmembrane region" description="Helical" evidence="14">
    <location>
        <begin position="62"/>
        <end position="88"/>
    </location>
</feature>
<dbReference type="CDD" id="cd03244">
    <property type="entry name" value="ABCC_MRP_domain2"/>
    <property type="match status" value="1"/>
</dbReference>
<feature type="transmembrane region" description="Helical" evidence="14">
    <location>
        <begin position="536"/>
        <end position="560"/>
    </location>
</feature>
<dbReference type="CDD" id="cd18603">
    <property type="entry name" value="ABC_6TM_MRP1_2_3_6_D2_like"/>
    <property type="match status" value="1"/>
</dbReference>
<evidence type="ECO:0000313" key="20">
    <source>
        <dbReference type="Proteomes" id="UP000094389"/>
    </source>
</evidence>
<evidence type="ECO:0000256" key="11">
    <source>
        <dbReference type="ARBA" id="ARBA00022989"/>
    </source>
</evidence>
<dbReference type="SMART" id="SM00382">
    <property type="entry name" value="AAA"/>
    <property type="match status" value="2"/>
</dbReference>
<feature type="transmembrane region" description="Helical" evidence="14">
    <location>
        <begin position="141"/>
        <end position="160"/>
    </location>
</feature>
<dbReference type="EMBL" id="CDQK01000005">
    <property type="protein sequence ID" value="CEP23743.1"/>
    <property type="molecule type" value="Genomic_DNA"/>
</dbReference>
<feature type="transmembrane region" description="Helical" evidence="14">
    <location>
        <begin position="1170"/>
        <end position="1193"/>
    </location>
</feature>
<dbReference type="FunFam" id="1.20.1560.10:FF:000001">
    <property type="entry name" value="ATP-binding cassette subfamily C member 1"/>
    <property type="match status" value="1"/>
</dbReference>
<accession>A0A1E4RXF8</accession>
<evidence type="ECO:0000256" key="6">
    <source>
        <dbReference type="ARBA" id="ARBA00022692"/>
    </source>
</evidence>
<dbReference type="FunFam" id="3.40.50.300:FF:000565">
    <property type="entry name" value="ABC bile acid transporter"/>
    <property type="match status" value="1"/>
</dbReference>
<keyword evidence="8" id="KW-0547">Nucleotide-binding</keyword>
<keyword evidence="6 14" id="KW-0812">Transmembrane</keyword>
<dbReference type="Proteomes" id="UP000038830">
    <property type="component" value="Unassembled WGS sequence"/>
</dbReference>
<dbReference type="PROSITE" id="PS50929">
    <property type="entry name" value="ABC_TM1F"/>
    <property type="match status" value="2"/>
</dbReference>
<reference evidence="17" key="1">
    <citation type="submission" date="2014-12" db="EMBL/GenBank/DDBJ databases">
        <authorList>
            <person name="Jaenicke S."/>
        </authorList>
    </citation>
    <scope>NUCLEOTIDE SEQUENCE [LARGE SCALE GENOMIC DNA]</scope>
    <source>
        <strain evidence="17">CBS1600</strain>
    </source>
</reference>
<dbReference type="InterPro" id="IPR056227">
    <property type="entry name" value="TMD0_ABC"/>
</dbReference>
<dbReference type="InterPro" id="IPR017871">
    <property type="entry name" value="ABC_transporter-like_CS"/>
</dbReference>
<feature type="transmembrane region" description="Helical" evidence="14">
    <location>
        <begin position="453"/>
        <end position="471"/>
    </location>
</feature>
<proteinExistence type="inferred from homology"/>
<sequence length="1513" mass="170040">MLGSFGPGQLPLREDVVDGHPQQAQQRAAVGVSYAVEPSVGNSSYCDVVCDDKEGWGPVSPVYADLTMCFLNGALLSTLNALFIVLAIHDIRRITGARGVKYRKNWSYYARMILVLFQLSLAAVYTYNLVPSLDSYLNVDFIQSSLQIAALLLGVALNHLDYVYSKITSTVMLLYWFFSAFLGFLKMLNMLWRHEVHDNFTVQVFLFVNAVFTLLVCWMPIKPQTYHPVDKENPFDNADVFSVMTFSWMTPLMKLGYKQYLTEDDLPPLPRSFKSGYLSEVFEEHWNKQLKKSNPSLGWSILVTFGPRIVLGGMFKAIQDILQFSQPLMLRYLIQFVNVYNYEQSQPITRGVSLVIAMFIISVSQTALLHQYFWNIFNVGMNVKSSLIATIYKKALKLSNEARGEKATGDIVNLMSVDTQRLADLSNVGSIIWSGPFQIILCLVSLHSLLGNSMWVGVVVMLILIPLNSYFTKYIKTLQKSQMKNKDERTRVIAEILNNIKSLKLYGWEKPYKAKLNHVRNEKELKNLIKMSKVQAYLSGQWMMAPFLVSCSTFAAFIWLENKPLTTDLVFPALTLFNLLQFPLAVIPMAITSFIEAQVAIGRLSSFLRSEELQPDAVTHLEKAKRVGDVSVEIKDGTFLWQRKPEYKIALDKINFVAKKGELSCIVGRVGSGKSALIQSILGDLNRINGSVTIHGEIAYVAQVPWIMNGTVRENILFGHRYDPVFYEKTVKACALTVDFAILKDGDHTLVGEKGISLSGGQKARISLARAVYARADVYLFDDPLAAVDEHVGKHLVNHVLGPQGLLSSKCKVLATNKISVLSIANNITLMQDGSITQQGTYDQIMNAPGSVLSQLITEYGEKKAESEGFKEEEIDVENLVSEESSEAGDISDALSLRRASSVTLKSIRFADDDVAQERKEHREQGKVKWSVYKDYIQACNPRYCCLCLGAIIAAQILSIVSSVWLKYWSEINGDDHSNPHAWIYLGIYFVIGLGTSLVYIFQMITLWQYCSIEGSKKLHSDMIDSVMRAPMQFFETTPIGRILNRFSNDIYKIDEVLARTIAQFVANSLKVGFTILVICYSTWQFILIIIPLLFLYMNYQQYYMRTSRELRRLDSVTRSPVFAHFQETITGTSTIRGFGQQDRFKHINQSHVDNNMSAYFPTVNSNRWLAVRLEFIGSVIILAAAGLSIFTLKFGTISAGLVGLSVSYSLQITQSLNWIVRMTVEVETNIVAVERVKEYSILKPEAPEIVEPRPKSTWPEHGKIEFKNYSTRYREGLDLVLKNINLSINPKEKIGIVGRTGAGKSSLTLALFRIIEAASGEIIIDGVPTQTVGLEDLRHKLSIIPQDSQVFEGTVRENIDPTNQFTDEQIWNALELSHLKSHIVGMSDSNEGLNVKLSEGGSNLSVGQRQLMCLARALLIPSTILVLDEATAAVDVETDEIVQKTIRDEFKDRTILTIAHRLNTIMDSDRIVVLEKGEIKEFDTPENLLKNKDGLFYSLVNAHESDDNGKDA</sequence>
<keyword evidence="5" id="KW-0926">Vacuole</keyword>
<dbReference type="InterPro" id="IPR027417">
    <property type="entry name" value="P-loop_NTPase"/>
</dbReference>
<feature type="domain" description="ABC transmembrane type-1" evidence="16">
    <location>
        <begin position="310"/>
        <end position="596"/>
    </location>
</feature>
<keyword evidence="10" id="KW-1278">Translocase</keyword>
<dbReference type="Pfam" id="PF24357">
    <property type="entry name" value="TMD0_ABC"/>
    <property type="match status" value="1"/>
</dbReference>
<dbReference type="PANTHER" id="PTHR24223:SF443">
    <property type="entry name" value="MULTIDRUG-RESISTANCE LIKE PROTEIN 1, ISOFORM I"/>
    <property type="match status" value="1"/>
</dbReference>
<feature type="transmembrane region" description="Helical" evidence="14">
    <location>
        <begin position="204"/>
        <end position="221"/>
    </location>
</feature>
<dbReference type="Gene3D" id="1.20.1560.10">
    <property type="entry name" value="ABC transporter type 1, transmembrane domain"/>
    <property type="match status" value="2"/>
</dbReference>
<keyword evidence="11 14" id="KW-1133">Transmembrane helix</keyword>
<dbReference type="EMBL" id="KV453937">
    <property type="protein sequence ID" value="ODV71959.1"/>
    <property type="molecule type" value="Genomic_DNA"/>
</dbReference>
<dbReference type="GO" id="GO:0005524">
    <property type="term" value="F:ATP binding"/>
    <property type="evidence" value="ECO:0007669"/>
    <property type="project" value="UniProtKB-KW"/>
</dbReference>
<dbReference type="GO" id="GO:0042144">
    <property type="term" value="P:vacuole fusion, non-autophagic"/>
    <property type="evidence" value="ECO:0007669"/>
    <property type="project" value="UniProtKB-ARBA"/>
</dbReference>
<dbReference type="InterPro" id="IPR036640">
    <property type="entry name" value="ABC1_TM_sf"/>
</dbReference>
<feature type="transmembrane region" description="Helical" evidence="14">
    <location>
        <begin position="352"/>
        <end position="374"/>
    </location>
</feature>
<evidence type="ECO:0000256" key="3">
    <source>
        <dbReference type="ARBA" id="ARBA00022448"/>
    </source>
</evidence>
<dbReference type="InterPro" id="IPR003439">
    <property type="entry name" value="ABC_transporter-like_ATP-bd"/>
</dbReference>
<dbReference type="SUPFAM" id="SSF52540">
    <property type="entry name" value="P-loop containing nucleoside triphosphate hydrolases"/>
    <property type="match status" value="2"/>
</dbReference>
<dbReference type="GO" id="GO:0000329">
    <property type="term" value="C:fungal-type vacuole membrane"/>
    <property type="evidence" value="ECO:0007669"/>
    <property type="project" value="UniProtKB-ARBA"/>
</dbReference>
<dbReference type="Pfam" id="PF00664">
    <property type="entry name" value="ABC_membrane"/>
    <property type="match status" value="2"/>
</dbReference>
<reference evidence="18 20" key="3">
    <citation type="journal article" date="2016" name="Proc. Natl. Acad. Sci. U.S.A.">
        <title>Comparative genomics of biotechnologically important yeasts.</title>
        <authorList>
            <person name="Riley R."/>
            <person name="Haridas S."/>
            <person name="Wolfe K.H."/>
            <person name="Lopes M.R."/>
            <person name="Hittinger C.T."/>
            <person name="Goeker M."/>
            <person name="Salamov A.A."/>
            <person name="Wisecaver J.H."/>
            <person name="Long T.M."/>
            <person name="Calvey C.H."/>
            <person name="Aerts A.L."/>
            <person name="Barry K.W."/>
            <person name="Choi C."/>
            <person name="Clum A."/>
            <person name="Coughlan A.Y."/>
            <person name="Deshpande S."/>
            <person name="Douglass A.P."/>
            <person name="Hanson S.J."/>
            <person name="Klenk H.-P."/>
            <person name="LaButti K.M."/>
            <person name="Lapidus A."/>
            <person name="Lindquist E.A."/>
            <person name="Lipzen A.M."/>
            <person name="Meier-Kolthoff J.P."/>
            <person name="Ohm R.A."/>
            <person name="Otillar R.P."/>
            <person name="Pangilinan J.L."/>
            <person name="Peng Y."/>
            <person name="Rokas A."/>
            <person name="Rosa C.A."/>
            <person name="Scheuner C."/>
            <person name="Sibirny A.A."/>
            <person name="Slot J.C."/>
            <person name="Stielow J.B."/>
            <person name="Sun H."/>
            <person name="Kurtzman C.P."/>
            <person name="Blackwell M."/>
            <person name="Grigoriev I.V."/>
            <person name="Jeffries T.W."/>
        </authorList>
    </citation>
    <scope>NUCLEOTIDE SEQUENCE [LARGE SCALE GENOMIC DNA]</scope>
    <source>
        <strain evidence="20">ATCC 18201 / CBS 1600 / BCRC 20928 / JCM 3617 / NBRC 0987 / NRRL Y-1542</strain>
        <strain evidence="18">NRRL Y-1542</strain>
    </source>
</reference>
<evidence type="ECO:0000313" key="17">
    <source>
        <dbReference type="EMBL" id="CEP23743.1"/>
    </source>
</evidence>
<protein>
    <recommendedName>
        <fullName evidence="21">Metal resistance protein YCF1</fullName>
    </recommendedName>
</protein>
<evidence type="ECO:0000256" key="13">
    <source>
        <dbReference type="ARBA" id="ARBA00053425"/>
    </source>
</evidence>
<keyword evidence="3" id="KW-0813">Transport</keyword>
<feature type="domain" description="ABC transporter" evidence="15">
    <location>
        <begin position="632"/>
        <end position="858"/>
    </location>
</feature>
<comment type="similarity">
    <text evidence="2">Belongs to the ABC transporter superfamily. ABCC family. Conjugate transporter (TC 3.A.1.208) subfamily.</text>
</comment>
<reference evidence="19" key="2">
    <citation type="journal article" date="2015" name="J. Biotechnol.">
        <title>The structure of the Cyberlindnera jadinii genome and its relation to Candida utilis analyzed by the occurrence of single nucleotide polymorphisms.</title>
        <authorList>
            <person name="Rupp O."/>
            <person name="Brinkrolf K."/>
            <person name="Buerth C."/>
            <person name="Kunigo M."/>
            <person name="Schneider J."/>
            <person name="Jaenicke S."/>
            <person name="Goesmann A."/>
            <person name="Puehler A."/>
            <person name="Jaeger K.-E."/>
            <person name="Ernst J.F."/>
        </authorList>
    </citation>
    <scope>NUCLEOTIDE SEQUENCE [LARGE SCALE GENOMIC DNA]</scope>
    <source>
        <strain evidence="19">ATCC 18201 / CBS 1600 / BCRC 20928 / JCM 3617 / NBRC 0987 / NRRL Y-1542</strain>
    </source>
</reference>
<dbReference type="InterPro" id="IPR050173">
    <property type="entry name" value="ABC_transporter_C-like"/>
</dbReference>
<dbReference type="FunFam" id="1.20.1560.10:FF:000020">
    <property type="entry name" value="ABC metal ion transporter"/>
    <property type="match status" value="1"/>
</dbReference>
<dbReference type="FunFam" id="3.40.50.300:FF:000450">
    <property type="entry name" value="ABC transporter C family member 2"/>
    <property type="match status" value="1"/>
</dbReference>
<dbReference type="OrthoDB" id="6500128at2759"/>
<evidence type="ECO:0000256" key="4">
    <source>
        <dbReference type="ARBA" id="ARBA00022553"/>
    </source>
</evidence>
<accession>A0A0H5C6S8</accession>
<evidence type="ECO:0000256" key="2">
    <source>
        <dbReference type="ARBA" id="ARBA00009726"/>
    </source>
</evidence>
<evidence type="ECO:0000313" key="18">
    <source>
        <dbReference type="EMBL" id="ODV71959.1"/>
    </source>
</evidence>
<feature type="transmembrane region" description="Helical" evidence="14">
    <location>
        <begin position="986"/>
        <end position="1008"/>
    </location>
</feature>
<dbReference type="GO" id="GO:0016887">
    <property type="term" value="F:ATP hydrolysis activity"/>
    <property type="evidence" value="ECO:0007669"/>
    <property type="project" value="InterPro"/>
</dbReference>
<evidence type="ECO:0000256" key="8">
    <source>
        <dbReference type="ARBA" id="ARBA00022741"/>
    </source>
</evidence>
<dbReference type="STRING" id="983966.A0A0H5C6S8"/>
<dbReference type="GO" id="GO:0140359">
    <property type="term" value="F:ABC-type transporter activity"/>
    <property type="evidence" value="ECO:0007669"/>
    <property type="project" value="InterPro"/>
</dbReference>
<evidence type="ECO:0000256" key="14">
    <source>
        <dbReference type="SAM" id="Phobius"/>
    </source>
</evidence>
<keyword evidence="7" id="KW-0677">Repeat</keyword>
<evidence type="ECO:0000256" key="12">
    <source>
        <dbReference type="ARBA" id="ARBA00023136"/>
    </source>
</evidence>
<evidence type="ECO:0000313" key="19">
    <source>
        <dbReference type="Proteomes" id="UP000038830"/>
    </source>
</evidence>
<dbReference type="InterPro" id="IPR003593">
    <property type="entry name" value="AAA+_ATPase"/>
</dbReference>
<feature type="transmembrane region" description="Helical" evidence="14">
    <location>
        <begin position="1074"/>
        <end position="1098"/>
    </location>
</feature>
<dbReference type="Proteomes" id="UP000094389">
    <property type="component" value="Unassembled WGS sequence"/>
</dbReference>
<comment type="subcellular location">
    <subcellularLocation>
        <location evidence="1">Vacuole membrane</location>
        <topology evidence="1">Multi-pass membrane protein</topology>
    </subcellularLocation>
</comment>
<keyword evidence="20" id="KW-1185">Reference proteome</keyword>
<feature type="domain" description="ABC transporter" evidence="15">
    <location>
        <begin position="1265"/>
        <end position="1502"/>
    </location>
</feature>
<evidence type="ECO:0000256" key="9">
    <source>
        <dbReference type="ARBA" id="ARBA00022840"/>
    </source>
</evidence>
<dbReference type="Pfam" id="PF00005">
    <property type="entry name" value="ABC_tran"/>
    <property type="match status" value="2"/>
</dbReference>
<dbReference type="Gene3D" id="3.40.50.300">
    <property type="entry name" value="P-loop containing nucleotide triphosphate hydrolases"/>
    <property type="match status" value="2"/>
</dbReference>
<dbReference type="CDD" id="cd18595">
    <property type="entry name" value="ABC_6TM_MRP1_2_3_6_D1_like"/>
    <property type="match status" value="1"/>
</dbReference>
<feature type="transmembrane region" description="Helical" evidence="14">
    <location>
        <begin position="944"/>
        <end position="966"/>
    </location>
</feature>
<evidence type="ECO:0000256" key="1">
    <source>
        <dbReference type="ARBA" id="ARBA00004128"/>
    </source>
</evidence>
<evidence type="ECO:0000259" key="16">
    <source>
        <dbReference type="PROSITE" id="PS50929"/>
    </source>
</evidence>
<dbReference type="InterPro" id="IPR011527">
    <property type="entry name" value="ABC1_TM_dom"/>
</dbReference>
<dbReference type="PROSITE" id="PS50893">
    <property type="entry name" value="ABC_TRANSPORTER_2"/>
    <property type="match status" value="2"/>
</dbReference>
<evidence type="ECO:0000259" key="15">
    <source>
        <dbReference type="PROSITE" id="PS50893"/>
    </source>
</evidence>
<evidence type="ECO:0000256" key="10">
    <source>
        <dbReference type="ARBA" id="ARBA00022967"/>
    </source>
</evidence>
<keyword evidence="4" id="KW-0597">Phosphoprotein</keyword>
<keyword evidence="12 14" id="KW-0472">Membrane</keyword>
<dbReference type="PROSITE" id="PS00211">
    <property type="entry name" value="ABC_TRANSPORTER_1"/>
    <property type="match status" value="2"/>
</dbReference>
<feature type="transmembrane region" description="Helical" evidence="14">
    <location>
        <begin position="580"/>
        <end position="601"/>
    </location>
</feature>